<dbReference type="Proteomes" id="UP001303115">
    <property type="component" value="Unassembled WGS sequence"/>
</dbReference>
<keyword evidence="2" id="KW-1133">Transmembrane helix</keyword>
<evidence type="ECO:0000313" key="5">
    <source>
        <dbReference type="Proteomes" id="UP001303115"/>
    </source>
</evidence>
<keyword evidence="3" id="KW-0732">Signal</keyword>
<evidence type="ECO:0000256" key="1">
    <source>
        <dbReference type="SAM" id="MobiDB-lite"/>
    </source>
</evidence>
<reference evidence="5" key="1">
    <citation type="journal article" date="2023" name="Mol. Phylogenet. Evol.">
        <title>Genome-scale phylogeny and comparative genomics of the fungal order Sordariales.</title>
        <authorList>
            <person name="Hensen N."/>
            <person name="Bonometti L."/>
            <person name="Westerberg I."/>
            <person name="Brannstrom I.O."/>
            <person name="Guillou S."/>
            <person name="Cros-Aarteil S."/>
            <person name="Calhoun S."/>
            <person name="Haridas S."/>
            <person name="Kuo A."/>
            <person name="Mondo S."/>
            <person name="Pangilinan J."/>
            <person name="Riley R."/>
            <person name="LaButti K."/>
            <person name="Andreopoulos B."/>
            <person name="Lipzen A."/>
            <person name="Chen C."/>
            <person name="Yan M."/>
            <person name="Daum C."/>
            <person name="Ng V."/>
            <person name="Clum A."/>
            <person name="Steindorff A."/>
            <person name="Ohm R.A."/>
            <person name="Martin F."/>
            <person name="Silar P."/>
            <person name="Natvig D.O."/>
            <person name="Lalanne C."/>
            <person name="Gautier V."/>
            <person name="Ament-Velasquez S.L."/>
            <person name="Kruys A."/>
            <person name="Hutchinson M.I."/>
            <person name="Powell A.J."/>
            <person name="Barry K."/>
            <person name="Miller A.N."/>
            <person name="Grigoriev I.V."/>
            <person name="Debuchy R."/>
            <person name="Gladieux P."/>
            <person name="Hiltunen Thoren M."/>
            <person name="Johannesson H."/>
        </authorList>
    </citation>
    <scope>NUCLEOTIDE SEQUENCE [LARGE SCALE GENOMIC DNA]</scope>
    <source>
        <strain evidence="5">CBS 284.82</strain>
    </source>
</reference>
<dbReference type="EMBL" id="MU854594">
    <property type="protein sequence ID" value="KAK4032571.1"/>
    <property type="molecule type" value="Genomic_DNA"/>
</dbReference>
<evidence type="ECO:0000256" key="3">
    <source>
        <dbReference type="SAM" id="SignalP"/>
    </source>
</evidence>
<keyword evidence="2" id="KW-0812">Transmembrane</keyword>
<organism evidence="4 5">
    <name type="scientific">Parachaetomium inaequale</name>
    <dbReference type="NCBI Taxonomy" id="2588326"/>
    <lineage>
        <taxon>Eukaryota</taxon>
        <taxon>Fungi</taxon>
        <taxon>Dikarya</taxon>
        <taxon>Ascomycota</taxon>
        <taxon>Pezizomycotina</taxon>
        <taxon>Sordariomycetes</taxon>
        <taxon>Sordariomycetidae</taxon>
        <taxon>Sordariales</taxon>
        <taxon>Chaetomiaceae</taxon>
        <taxon>Parachaetomium</taxon>
    </lineage>
</organism>
<feature type="compositionally biased region" description="Low complexity" evidence="1">
    <location>
        <begin position="107"/>
        <end position="131"/>
    </location>
</feature>
<keyword evidence="5" id="KW-1185">Reference proteome</keyword>
<accession>A0AAN6PA38</accession>
<protein>
    <submittedName>
        <fullName evidence="4">Uncharacterized protein</fullName>
    </submittedName>
</protein>
<evidence type="ECO:0000256" key="2">
    <source>
        <dbReference type="SAM" id="Phobius"/>
    </source>
</evidence>
<sequence>MKLSRHSFPPGRCFFAAAVLLDLHVASAQTFKYAEGATPTEFQGFVTTAPGLSKVSPMLSSGTIPNCYTMTIYQSFPSAAQSWSAIGCAPPGFNASTLYREIVVGATTTTPSPGPSTRPTGTAPSGPSSTPVKTSAAPEPTHDEPANTPQTNPPTSQAWIAGAVIGPVAAIALATFLVFWLRRRKVGRGEMKGGIPRGHVGDQEFESATVQSTSSPPMFKSELGGGGVSTVVELADHRPFELDAYPVVSNGAVGYENGSWGTR</sequence>
<comment type="caution">
    <text evidence="4">The sequence shown here is derived from an EMBL/GenBank/DDBJ whole genome shotgun (WGS) entry which is preliminary data.</text>
</comment>
<feature type="signal peptide" evidence="3">
    <location>
        <begin position="1"/>
        <end position="28"/>
    </location>
</feature>
<feature type="transmembrane region" description="Helical" evidence="2">
    <location>
        <begin position="158"/>
        <end position="181"/>
    </location>
</feature>
<dbReference type="CDD" id="cd12087">
    <property type="entry name" value="TM_EGFR-like"/>
    <property type="match status" value="1"/>
</dbReference>
<gene>
    <name evidence="4" type="ORF">C8A01DRAFT_20359</name>
</gene>
<feature type="region of interest" description="Disordered" evidence="1">
    <location>
        <begin position="107"/>
        <end position="155"/>
    </location>
</feature>
<keyword evidence="2" id="KW-0472">Membrane</keyword>
<evidence type="ECO:0000313" key="4">
    <source>
        <dbReference type="EMBL" id="KAK4032571.1"/>
    </source>
</evidence>
<proteinExistence type="predicted"/>
<dbReference type="AlphaFoldDB" id="A0AAN6PA38"/>
<name>A0AAN6PA38_9PEZI</name>
<feature type="chain" id="PRO_5042917831" evidence="3">
    <location>
        <begin position="29"/>
        <end position="263"/>
    </location>
</feature>